<dbReference type="InterPro" id="IPR002075">
    <property type="entry name" value="NTF2_dom"/>
</dbReference>
<evidence type="ECO:0000259" key="5">
    <source>
        <dbReference type="PROSITE" id="PS50177"/>
    </source>
</evidence>
<feature type="domain" description="RRM" evidence="4">
    <location>
        <begin position="339"/>
        <end position="409"/>
    </location>
</feature>
<dbReference type="GO" id="GO:1990904">
    <property type="term" value="C:ribonucleoprotein complex"/>
    <property type="evidence" value="ECO:0007669"/>
    <property type="project" value="TreeGrafter"/>
</dbReference>
<accession>A0A0D2UHZ5</accession>
<dbReference type="InterPro" id="IPR032710">
    <property type="entry name" value="NTF2-like_dom_sf"/>
</dbReference>
<evidence type="ECO:0000313" key="6">
    <source>
        <dbReference type="EMBL" id="KJE94731.1"/>
    </source>
</evidence>
<dbReference type="Proteomes" id="UP000008743">
    <property type="component" value="Unassembled WGS sequence"/>
</dbReference>
<dbReference type="PANTHER" id="PTHR10693">
    <property type="entry name" value="RAS GTPASE-ACTIVATING PROTEIN-BINDING PROTEIN"/>
    <property type="match status" value="1"/>
</dbReference>
<dbReference type="RefSeq" id="XP_011270532.1">
    <property type="nucleotide sequence ID" value="XM_011272230.1"/>
</dbReference>
<dbReference type="GO" id="GO:0005829">
    <property type="term" value="C:cytosol"/>
    <property type="evidence" value="ECO:0007669"/>
    <property type="project" value="TreeGrafter"/>
</dbReference>
<dbReference type="Gene3D" id="3.30.70.330">
    <property type="match status" value="1"/>
</dbReference>
<dbReference type="PROSITE" id="PS50102">
    <property type="entry name" value="RRM"/>
    <property type="match status" value="1"/>
</dbReference>
<dbReference type="InterPro" id="IPR000504">
    <property type="entry name" value="RRM_dom"/>
</dbReference>
<feature type="region of interest" description="Disordered" evidence="3">
    <location>
        <begin position="384"/>
        <end position="449"/>
    </location>
</feature>
<dbReference type="PROSITE" id="PS50177">
    <property type="entry name" value="NTF2_DOMAIN"/>
    <property type="match status" value="1"/>
</dbReference>
<evidence type="ECO:0000256" key="3">
    <source>
        <dbReference type="SAM" id="MobiDB-lite"/>
    </source>
</evidence>
<dbReference type="SUPFAM" id="SSF54928">
    <property type="entry name" value="RNA-binding domain, RBD"/>
    <property type="match status" value="1"/>
</dbReference>
<dbReference type="Gene3D" id="3.10.450.50">
    <property type="match status" value="1"/>
</dbReference>
<dbReference type="SMART" id="SM00360">
    <property type="entry name" value="RRM"/>
    <property type="match status" value="1"/>
</dbReference>
<organism evidence="6 7">
    <name type="scientific">Capsaspora owczarzaki (strain ATCC 30864)</name>
    <dbReference type="NCBI Taxonomy" id="595528"/>
    <lineage>
        <taxon>Eukaryota</taxon>
        <taxon>Filasterea</taxon>
        <taxon>Capsaspora</taxon>
    </lineage>
</organism>
<evidence type="ECO:0000256" key="2">
    <source>
        <dbReference type="PROSITE-ProRule" id="PRU00176"/>
    </source>
</evidence>
<protein>
    <submittedName>
        <fullName evidence="6">Uncharacterized protein</fullName>
    </submittedName>
</protein>
<evidence type="ECO:0000313" key="7">
    <source>
        <dbReference type="Proteomes" id="UP000008743"/>
    </source>
</evidence>
<dbReference type="EMBL" id="KE346367">
    <property type="protein sequence ID" value="KJE94731.1"/>
    <property type="molecule type" value="Genomic_DNA"/>
</dbReference>
<dbReference type="OrthoDB" id="339151at2759"/>
<feature type="region of interest" description="Disordered" evidence="3">
    <location>
        <begin position="206"/>
        <end position="256"/>
    </location>
</feature>
<feature type="non-terminal residue" evidence="6">
    <location>
        <position position="449"/>
    </location>
</feature>
<dbReference type="PANTHER" id="PTHR10693:SF20">
    <property type="entry name" value="AT27578P"/>
    <property type="match status" value="1"/>
</dbReference>
<reference evidence="7" key="1">
    <citation type="submission" date="2011-02" db="EMBL/GenBank/DDBJ databases">
        <title>The Genome Sequence of Capsaspora owczarzaki ATCC 30864.</title>
        <authorList>
            <person name="Russ C."/>
            <person name="Cuomo C."/>
            <person name="Burger G."/>
            <person name="Gray M.W."/>
            <person name="Holland P.W.H."/>
            <person name="King N."/>
            <person name="Lang F.B.F."/>
            <person name="Roger A.J."/>
            <person name="Ruiz-Trillo I."/>
            <person name="Young S.K."/>
            <person name="Zeng Q."/>
            <person name="Gargeya S."/>
            <person name="Alvarado L."/>
            <person name="Berlin A."/>
            <person name="Chapman S.B."/>
            <person name="Chen Z."/>
            <person name="Freedman E."/>
            <person name="Gellesch M."/>
            <person name="Goldberg J."/>
            <person name="Griggs A."/>
            <person name="Gujja S."/>
            <person name="Heilman E."/>
            <person name="Heiman D."/>
            <person name="Howarth C."/>
            <person name="Mehta T."/>
            <person name="Neiman D."/>
            <person name="Pearson M."/>
            <person name="Roberts A."/>
            <person name="Saif S."/>
            <person name="Shea T."/>
            <person name="Shenoy N."/>
            <person name="Sisk P."/>
            <person name="Stolte C."/>
            <person name="Sykes S."/>
            <person name="White J."/>
            <person name="Yandava C."/>
            <person name="Haas B."/>
            <person name="Nusbaum C."/>
            <person name="Birren B."/>
        </authorList>
    </citation>
    <scope>NUCLEOTIDE SEQUENCE</scope>
    <source>
        <strain evidence="7">ATCC 30864</strain>
    </source>
</reference>
<dbReference type="SUPFAM" id="SSF54427">
    <property type="entry name" value="NTF2-like"/>
    <property type="match status" value="1"/>
</dbReference>
<dbReference type="InterPro" id="IPR039539">
    <property type="entry name" value="Ras_GTPase_bind_prot"/>
</dbReference>
<dbReference type="Pfam" id="PF02136">
    <property type="entry name" value="NTF2"/>
    <property type="match status" value="1"/>
</dbReference>
<dbReference type="InterPro" id="IPR018222">
    <property type="entry name" value="Nuclear_transport_factor_2_euk"/>
</dbReference>
<evidence type="ECO:0000259" key="4">
    <source>
        <dbReference type="PROSITE" id="PS50102"/>
    </source>
</evidence>
<dbReference type="Pfam" id="PF00076">
    <property type="entry name" value="RRM_1"/>
    <property type="match status" value="1"/>
</dbReference>
<keyword evidence="1 2" id="KW-0694">RNA-binding</keyword>
<evidence type="ECO:0000256" key="1">
    <source>
        <dbReference type="ARBA" id="ARBA00022884"/>
    </source>
</evidence>
<feature type="domain" description="NTF2" evidence="5">
    <location>
        <begin position="9"/>
        <end position="126"/>
    </location>
</feature>
<keyword evidence="7" id="KW-1185">Reference proteome</keyword>
<feature type="compositionally biased region" description="Basic and acidic residues" evidence="3">
    <location>
        <begin position="404"/>
        <end position="441"/>
    </location>
</feature>
<name>A0A0D2UHZ5_CAPO3</name>
<dbReference type="InterPro" id="IPR035979">
    <property type="entry name" value="RBD_domain_sf"/>
</dbReference>
<gene>
    <name evidence="6" type="ORF">CAOG_008877</name>
</gene>
<dbReference type="InParanoid" id="A0A0D2UHZ5"/>
<sequence length="449" mass="45417">MAAPTPIEIANQFVHLYFTYLNRDAMQLHRFYKHNSSFTHAEESQSSDQQTYVGVEAIKNKIESLNFNDPRAVVLRIDAHQTVGDGVLVLVTGTLFINSLPRRFAQTFLLAPQQNGFYLHNDVFRFLKEDDAVDVVAAAAAAPAPVAAPAPAPVAAPVEHKAPEPVAAAPAPVAAAPVAAAPAAAAAPAPVAAAAPAPARVAEQPKAAAAAAAAPAEQKPAPSGQQQRRRPAPAAAGAATTAAAPAAEKPAPVKPTSYAGMAAQPAAKPKAEKPAAPAAAPAAAAAPVAAAAAAPAAAAPVAAAATAAAPVAAAATPAAATNGTERPPRTQAPRAAPGSSLFVKSVPENTTQADLTAAFASVAGFKSVSAPNAKGNFFVDFDTPENATAARTTGVSVKNVPLALEEKREQRRDAPRGDDRRPRGDGARNGPRDSAPREGGRGRSFPGSR</sequence>
<dbReference type="GO" id="GO:0003729">
    <property type="term" value="F:mRNA binding"/>
    <property type="evidence" value="ECO:0007669"/>
    <property type="project" value="TreeGrafter"/>
</dbReference>
<feature type="compositionally biased region" description="Polar residues" evidence="3">
    <location>
        <begin position="385"/>
        <end position="396"/>
    </location>
</feature>
<proteinExistence type="predicted"/>
<dbReference type="AlphaFoldDB" id="A0A0D2UHZ5"/>
<dbReference type="CDD" id="cd00780">
    <property type="entry name" value="NTF2"/>
    <property type="match status" value="1"/>
</dbReference>
<dbReference type="InterPro" id="IPR012677">
    <property type="entry name" value="Nucleotide-bd_a/b_plait_sf"/>
</dbReference>
<dbReference type="STRING" id="595528.A0A0D2UHZ5"/>